<proteinExistence type="predicted"/>
<gene>
    <name evidence="1" type="ORF">EW093_00760</name>
</gene>
<dbReference type="RefSeq" id="WP_149566555.1">
    <property type="nucleotide sequence ID" value="NZ_CP035807.1"/>
</dbReference>
<sequence>MEIDNVIKELGYVPRELETFLIKLVDEKSEYDVNKYLEENIGIRLDTYRNEKLPDNFYPFARRCYCKSQMHQVGFLKRLDGLGAIYIEYALFNDRDEIITNKYKTFSEMLRDLIVLHFQHTVEEKINNWECWLPLQKFFGDPIKSEELFSFAKTNIEEIVR</sequence>
<accession>A0A5C1Q5I3</accession>
<name>A0A5C1Q5I3_9SPIO</name>
<dbReference type="Proteomes" id="UP000323824">
    <property type="component" value="Chromosome"/>
</dbReference>
<reference evidence="1 2" key="1">
    <citation type="submission" date="2019-02" db="EMBL/GenBank/DDBJ databases">
        <authorList>
            <person name="Fomenkov A."/>
            <person name="Dubinina G."/>
            <person name="Grabovich M."/>
            <person name="Vincze T."/>
            <person name="Roberts R.J."/>
        </authorList>
    </citation>
    <scope>NUCLEOTIDE SEQUENCE [LARGE SCALE GENOMIC DNA]</scope>
    <source>
        <strain evidence="1 2">P</strain>
    </source>
</reference>
<evidence type="ECO:0000313" key="1">
    <source>
        <dbReference type="EMBL" id="QEN03295.1"/>
    </source>
</evidence>
<dbReference type="EMBL" id="CP035807">
    <property type="protein sequence ID" value="QEN03295.1"/>
    <property type="molecule type" value="Genomic_DNA"/>
</dbReference>
<reference evidence="1 2" key="2">
    <citation type="submission" date="2019-09" db="EMBL/GenBank/DDBJ databases">
        <title>Complete Genome Sequence and Methylome Analysis of free living Spirochaetas.</title>
        <authorList>
            <person name="Leshcheva N."/>
            <person name="Mikheeva N."/>
        </authorList>
    </citation>
    <scope>NUCLEOTIDE SEQUENCE [LARGE SCALE GENOMIC DNA]</scope>
    <source>
        <strain evidence="1 2">P</strain>
    </source>
</reference>
<keyword evidence="2" id="KW-1185">Reference proteome</keyword>
<dbReference type="AlphaFoldDB" id="A0A5C1Q5I3"/>
<dbReference type="KEGG" id="sper:EW093_00760"/>
<protein>
    <submittedName>
        <fullName evidence="1">Uncharacterized protein</fullName>
    </submittedName>
</protein>
<evidence type="ECO:0000313" key="2">
    <source>
        <dbReference type="Proteomes" id="UP000323824"/>
    </source>
</evidence>
<organism evidence="1 2">
    <name type="scientific">Thiospirochaeta perfilievii</name>
    <dbReference type="NCBI Taxonomy" id="252967"/>
    <lineage>
        <taxon>Bacteria</taxon>
        <taxon>Pseudomonadati</taxon>
        <taxon>Spirochaetota</taxon>
        <taxon>Spirochaetia</taxon>
        <taxon>Spirochaetales</taxon>
        <taxon>Spirochaetaceae</taxon>
        <taxon>Thiospirochaeta</taxon>
    </lineage>
</organism>